<keyword evidence="2" id="KW-1185">Reference proteome</keyword>
<accession>A0A366CSW9</accession>
<organism evidence="1 2">
    <name type="scientific">Nocardia puris</name>
    <dbReference type="NCBI Taxonomy" id="208602"/>
    <lineage>
        <taxon>Bacteria</taxon>
        <taxon>Bacillati</taxon>
        <taxon>Actinomycetota</taxon>
        <taxon>Actinomycetes</taxon>
        <taxon>Mycobacteriales</taxon>
        <taxon>Nocardiaceae</taxon>
        <taxon>Nocardia</taxon>
    </lineage>
</organism>
<evidence type="ECO:0000313" key="2">
    <source>
        <dbReference type="Proteomes" id="UP000252586"/>
    </source>
</evidence>
<protein>
    <submittedName>
        <fullName evidence="1">Uncharacterized protein</fullName>
    </submittedName>
</protein>
<name>A0A366CSW9_9NOCA</name>
<dbReference type="STRING" id="1210090.GCA_001613185_07141"/>
<dbReference type="Proteomes" id="UP000252586">
    <property type="component" value="Unassembled WGS sequence"/>
</dbReference>
<dbReference type="AlphaFoldDB" id="A0A366CSW9"/>
<dbReference type="EMBL" id="QNRE01000041">
    <property type="protein sequence ID" value="RBO78470.1"/>
    <property type="molecule type" value="Genomic_DNA"/>
</dbReference>
<gene>
    <name evidence="1" type="ORF">DFR74_1418</name>
</gene>
<proteinExistence type="predicted"/>
<evidence type="ECO:0000313" key="1">
    <source>
        <dbReference type="EMBL" id="RBO78470.1"/>
    </source>
</evidence>
<comment type="caution">
    <text evidence="1">The sequence shown here is derived from an EMBL/GenBank/DDBJ whole genome shotgun (WGS) entry which is preliminary data.</text>
</comment>
<reference evidence="1 2" key="1">
    <citation type="submission" date="2018-06" db="EMBL/GenBank/DDBJ databases">
        <title>Genomic Encyclopedia of Type Strains, Phase IV (KMG-IV): sequencing the most valuable type-strain genomes for metagenomic binning, comparative biology and taxonomic classification.</title>
        <authorList>
            <person name="Goeker M."/>
        </authorList>
    </citation>
    <scope>NUCLEOTIDE SEQUENCE [LARGE SCALE GENOMIC DNA]</scope>
    <source>
        <strain evidence="1 2">DSM 44599</strain>
    </source>
</reference>
<sequence length="330" mass="37515">MHFDQSRVAGLSPAYARIMERLDLYPRGVQAWRLVELLRPWDAENKDEPASGKEIKSLRSKLANLESKGLVTIERTTEYGNIYRPVGSYFDMSNWTIEGARDNYVKERAERFGADQLPVAAYSMMLDVWRNTIVEDAHAGSGLNRISDGEMMAANVAVFRLCREFLMTGDPSRAAWLRLLDELILPVEGIKVGSRNVADLLGEHYQEWMNSAASSLMYWADLTEREDHDMEWFIAVKSCFGRPHREWFGMPDWPQLVDAFVAKEYGGSTSPADAARYPDIYADGVKPREKLPIPDEELRAGLLKGPDHMDPKVLDWCIGDGIGYMKLDRD</sequence>